<dbReference type="Proteomes" id="UP000659654">
    <property type="component" value="Unassembled WGS sequence"/>
</dbReference>
<dbReference type="Gene3D" id="3.40.50.1820">
    <property type="entry name" value="alpha/beta hydrolase"/>
    <property type="match status" value="1"/>
</dbReference>
<dbReference type="EMBL" id="CAJFDI010000004">
    <property type="protein sequence ID" value="CAD5224335.1"/>
    <property type="molecule type" value="Genomic_DNA"/>
</dbReference>
<dbReference type="GO" id="GO:0016042">
    <property type="term" value="P:lipid catabolic process"/>
    <property type="evidence" value="ECO:0007669"/>
    <property type="project" value="InterPro"/>
</dbReference>
<name>A0A811LB60_BURXY</name>
<reference evidence="2" key="1">
    <citation type="submission" date="2020-09" db="EMBL/GenBank/DDBJ databases">
        <authorList>
            <person name="Kikuchi T."/>
        </authorList>
    </citation>
    <scope>NUCLEOTIDE SEQUENCE</scope>
    <source>
        <strain evidence="2">Ka4C1</strain>
    </source>
</reference>
<evidence type="ECO:0000313" key="3">
    <source>
        <dbReference type="Proteomes" id="UP000659654"/>
    </source>
</evidence>
<dbReference type="InterPro" id="IPR002918">
    <property type="entry name" value="Lipase_EstA/Esterase_EstB"/>
</dbReference>
<comment type="caution">
    <text evidence="2">The sequence shown here is derived from an EMBL/GenBank/DDBJ whole genome shotgun (WGS) entry which is preliminary data.</text>
</comment>
<sequence length="313" mass="34852">MELQTILEMILFLLFLFVQLSDATVSRGFQGFCLDEGFDVTIFRLDLAPQGSFGGGNNSKARETGKNPVVFIHGPTSYAGHLQFITDQFKQVGYTESELYGTTYGEKKDVFETTQPNLYCSYVKLQRDFIKAVAKYTQRPVDVLAFSVGAVIARKAILGGTCAESDENLGEPLTATVRNFISVGGPHHGRAACNNEGCDQLIGLWCHSKFIADLKDKLHYEGSRTISLWSSHDDYIGYKVCDGEPTAQIEQSDVALEIPDLSHQQLIWFITPLLIDLINGKNVTKEDAAKAAFKALLEFNKNPRPWPYSSRNF</sequence>
<dbReference type="Proteomes" id="UP000582659">
    <property type="component" value="Unassembled WGS sequence"/>
</dbReference>
<feature type="signal peptide" evidence="1">
    <location>
        <begin position="1"/>
        <end position="23"/>
    </location>
</feature>
<dbReference type="EMBL" id="CAJFCV020000004">
    <property type="protein sequence ID" value="CAG9113096.1"/>
    <property type="molecule type" value="Genomic_DNA"/>
</dbReference>
<dbReference type="AlphaFoldDB" id="A0A811LB60"/>
<feature type="chain" id="PRO_5036221351" evidence="1">
    <location>
        <begin position="24"/>
        <end position="313"/>
    </location>
</feature>
<dbReference type="PANTHER" id="PTHR32015">
    <property type="entry name" value="FASTING INDUCED LIPASE"/>
    <property type="match status" value="1"/>
</dbReference>
<accession>A0A811LB60</accession>
<dbReference type="InterPro" id="IPR029058">
    <property type="entry name" value="AB_hydrolase_fold"/>
</dbReference>
<dbReference type="PANTHER" id="PTHR32015:SF5">
    <property type="entry name" value="LIPASE RELATED"/>
    <property type="match status" value="1"/>
</dbReference>
<dbReference type="SMR" id="A0A811LB60"/>
<dbReference type="SUPFAM" id="SSF53474">
    <property type="entry name" value="alpha/beta-Hydrolases"/>
    <property type="match status" value="1"/>
</dbReference>
<keyword evidence="3" id="KW-1185">Reference proteome</keyword>
<keyword evidence="1" id="KW-0732">Signal</keyword>
<dbReference type="GO" id="GO:0016298">
    <property type="term" value="F:lipase activity"/>
    <property type="evidence" value="ECO:0007669"/>
    <property type="project" value="TreeGrafter"/>
</dbReference>
<proteinExistence type="predicted"/>
<dbReference type="OrthoDB" id="5853720at2759"/>
<evidence type="ECO:0000256" key="1">
    <source>
        <dbReference type="SAM" id="SignalP"/>
    </source>
</evidence>
<gene>
    <name evidence="2" type="ORF">BXYJ_LOCUS7992</name>
</gene>
<evidence type="ECO:0000313" key="2">
    <source>
        <dbReference type="EMBL" id="CAD5224335.1"/>
    </source>
</evidence>
<organism evidence="2 3">
    <name type="scientific">Bursaphelenchus xylophilus</name>
    <name type="common">Pinewood nematode worm</name>
    <name type="synonym">Aphelenchoides xylophilus</name>
    <dbReference type="NCBI Taxonomy" id="6326"/>
    <lineage>
        <taxon>Eukaryota</taxon>
        <taxon>Metazoa</taxon>
        <taxon>Ecdysozoa</taxon>
        <taxon>Nematoda</taxon>
        <taxon>Chromadorea</taxon>
        <taxon>Rhabditida</taxon>
        <taxon>Tylenchina</taxon>
        <taxon>Tylenchomorpha</taxon>
        <taxon>Aphelenchoidea</taxon>
        <taxon>Aphelenchoididae</taxon>
        <taxon>Bursaphelenchus</taxon>
    </lineage>
</organism>
<protein>
    <submittedName>
        <fullName evidence="2">(pine wood nematode) hypothetical protein</fullName>
    </submittedName>
</protein>
<dbReference type="Pfam" id="PF01674">
    <property type="entry name" value="Lipase_2"/>
    <property type="match status" value="1"/>
</dbReference>